<feature type="transmembrane region" description="Helical" evidence="2">
    <location>
        <begin position="226"/>
        <end position="247"/>
    </location>
</feature>
<evidence type="ECO:0000256" key="2">
    <source>
        <dbReference type="SAM" id="Phobius"/>
    </source>
</evidence>
<dbReference type="RefSeq" id="WP_183224731.1">
    <property type="nucleotide sequence ID" value="NZ_BMPW01000017.1"/>
</dbReference>
<organism evidence="3 4">
    <name type="scientific">Actinoplanes campanulatus</name>
    <dbReference type="NCBI Taxonomy" id="113559"/>
    <lineage>
        <taxon>Bacteria</taxon>
        <taxon>Bacillati</taxon>
        <taxon>Actinomycetota</taxon>
        <taxon>Actinomycetes</taxon>
        <taxon>Micromonosporales</taxon>
        <taxon>Micromonosporaceae</taxon>
        <taxon>Actinoplanes</taxon>
    </lineage>
</organism>
<dbReference type="AlphaFoldDB" id="A0A7W5FHJ9"/>
<keyword evidence="2" id="KW-1133">Transmembrane helix</keyword>
<evidence type="ECO:0000256" key="1">
    <source>
        <dbReference type="SAM" id="MobiDB-lite"/>
    </source>
</evidence>
<keyword evidence="2" id="KW-0812">Transmembrane</keyword>
<sequence length="253" mass="27802">MSSRRRLSYSPTVVVVVLICIAMLVGSVLGLPHFLLWLEPHGEDWATPSSIEQSYDAVGAIFAGLAFLGVVLALVFQLRQAAVQQVVSLRQQHVEILKTVIANPDYERAMRGPGYDFPIYAYINLHLQNTFLFWRVGEIGDEVAHWDLADLFSSVIARDWWMGTARIAWVTGRTSRSERLFVQLVDKACQAAGERPAPDPAPQEADDDVGQDSVSVRPLRLTNPTAVFLALGAIGVAVGAVASWHLARPNKAD</sequence>
<dbReference type="InterPro" id="IPR045728">
    <property type="entry name" value="DUF6082"/>
</dbReference>
<feature type="transmembrane region" description="Helical" evidence="2">
    <location>
        <begin position="57"/>
        <end position="76"/>
    </location>
</feature>
<dbReference type="Pfam" id="PF19560">
    <property type="entry name" value="DUF6082"/>
    <property type="match status" value="1"/>
</dbReference>
<reference evidence="3 4" key="1">
    <citation type="submission" date="2020-08" db="EMBL/GenBank/DDBJ databases">
        <title>Genomic Encyclopedia of Type Strains, Phase III (KMG-III): the genomes of soil and plant-associated and newly described type strains.</title>
        <authorList>
            <person name="Whitman W."/>
        </authorList>
    </citation>
    <scope>NUCLEOTIDE SEQUENCE [LARGE SCALE GENOMIC DNA]</scope>
    <source>
        <strain evidence="3 4">CECT 3287</strain>
    </source>
</reference>
<keyword evidence="2" id="KW-0472">Membrane</keyword>
<dbReference type="EMBL" id="JACHXF010000015">
    <property type="protein sequence ID" value="MBB3098666.1"/>
    <property type="molecule type" value="Genomic_DNA"/>
</dbReference>
<feature type="transmembrane region" description="Helical" evidence="2">
    <location>
        <begin position="12"/>
        <end position="37"/>
    </location>
</feature>
<gene>
    <name evidence="3" type="ORF">FHR83_006365</name>
</gene>
<dbReference type="Proteomes" id="UP000590749">
    <property type="component" value="Unassembled WGS sequence"/>
</dbReference>
<evidence type="ECO:0000313" key="4">
    <source>
        <dbReference type="Proteomes" id="UP000590749"/>
    </source>
</evidence>
<evidence type="ECO:0000313" key="3">
    <source>
        <dbReference type="EMBL" id="MBB3098666.1"/>
    </source>
</evidence>
<protein>
    <submittedName>
        <fullName evidence="3">Uncharacterized protein</fullName>
    </submittedName>
</protein>
<keyword evidence="4" id="KW-1185">Reference proteome</keyword>
<proteinExistence type="predicted"/>
<comment type="caution">
    <text evidence="3">The sequence shown here is derived from an EMBL/GenBank/DDBJ whole genome shotgun (WGS) entry which is preliminary data.</text>
</comment>
<name>A0A7W5FHJ9_9ACTN</name>
<accession>A0A7W5FHJ9</accession>
<feature type="region of interest" description="Disordered" evidence="1">
    <location>
        <begin position="192"/>
        <end position="212"/>
    </location>
</feature>